<evidence type="ECO:0000313" key="2">
    <source>
        <dbReference type="Proteomes" id="UP000735302"/>
    </source>
</evidence>
<sequence>MFPKMIRMNESNQLEWDVDRDMLQPVHNEVTSDFQAPLQALAPLVGFEPTTEGSVPSSGRMYCMRIESVDCTRS</sequence>
<reference evidence="1 2" key="1">
    <citation type="journal article" date="2021" name="Elife">
        <title>Chloroplast acquisition without the gene transfer in kleptoplastic sea slugs, Plakobranchus ocellatus.</title>
        <authorList>
            <person name="Maeda T."/>
            <person name="Takahashi S."/>
            <person name="Yoshida T."/>
            <person name="Shimamura S."/>
            <person name="Takaki Y."/>
            <person name="Nagai Y."/>
            <person name="Toyoda A."/>
            <person name="Suzuki Y."/>
            <person name="Arimoto A."/>
            <person name="Ishii H."/>
            <person name="Satoh N."/>
            <person name="Nishiyama T."/>
            <person name="Hasebe M."/>
            <person name="Maruyama T."/>
            <person name="Minagawa J."/>
            <person name="Obokata J."/>
            <person name="Shigenobu S."/>
        </authorList>
    </citation>
    <scope>NUCLEOTIDE SEQUENCE [LARGE SCALE GENOMIC DNA]</scope>
</reference>
<dbReference type="AlphaFoldDB" id="A0AAV4AV45"/>
<proteinExistence type="predicted"/>
<accession>A0AAV4AV45</accession>
<dbReference type="Proteomes" id="UP000735302">
    <property type="component" value="Unassembled WGS sequence"/>
</dbReference>
<dbReference type="EMBL" id="BLXT01004368">
    <property type="protein sequence ID" value="GFO12006.1"/>
    <property type="molecule type" value="Genomic_DNA"/>
</dbReference>
<gene>
    <name evidence="1" type="ORF">PoB_003851100</name>
</gene>
<protein>
    <submittedName>
        <fullName evidence="1">Uncharacterized protein</fullName>
    </submittedName>
</protein>
<keyword evidence="2" id="KW-1185">Reference proteome</keyword>
<evidence type="ECO:0000313" key="1">
    <source>
        <dbReference type="EMBL" id="GFO12006.1"/>
    </source>
</evidence>
<name>A0AAV4AV45_9GAST</name>
<comment type="caution">
    <text evidence="1">The sequence shown here is derived from an EMBL/GenBank/DDBJ whole genome shotgun (WGS) entry which is preliminary data.</text>
</comment>
<organism evidence="1 2">
    <name type="scientific">Plakobranchus ocellatus</name>
    <dbReference type="NCBI Taxonomy" id="259542"/>
    <lineage>
        <taxon>Eukaryota</taxon>
        <taxon>Metazoa</taxon>
        <taxon>Spiralia</taxon>
        <taxon>Lophotrochozoa</taxon>
        <taxon>Mollusca</taxon>
        <taxon>Gastropoda</taxon>
        <taxon>Heterobranchia</taxon>
        <taxon>Euthyneura</taxon>
        <taxon>Panpulmonata</taxon>
        <taxon>Sacoglossa</taxon>
        <taxon>Placobranchoidea</taxon>
        <taxon>Plakobranchidae</taxon>
        <taxon>Plakobranchus</taxon>
    </lineage>
</organism>